<comment type="caution">
    <text evidence="2">The sequence shown here is derived from an EMBL/GenBank/DDBJ whole genome shotgun (WGS) entry which is preliminary data.</text>
</comment>
<dbReference type="AlphaFoldDB" id="A0A2T0N2H8"/>
<organism evidence="2 3">
    <name type="scientific">Nonomuraea fuscirosea</name>
    <dbReference type="NCBI Taxonomy" id="1291556"/>
    <lineage>
        <taxon>Bacteria</taxon>
        <taxon>Bacillati</taxon>
        <taxon>Actinomycetota</taxon>
        <taxon>Actinomycetes</taxon>
        <taxon>Streptosporangiales</taxon>
        <taxon>Streptosporangiaceae</taxon>
        <taxon>Nonomuraea</taxon>
    </lineage>
</organism>
<proteinExistence type="predicted"/>
<dbReference type="OrthoDB" id="3515662at2"/>
<evidence type="ECO:0000256" key="1">
    <source>
        <dbReference type="SAM" id="MobiDB-lite"/>
    </source>
</evidence>
<feature type="region of interest" description="Disordered" evidence="1">
    <location>
        <begin position="347"/>
        <end position="398"/>
    </location>
</feature>
<dbReference type="EMBL" id="PVNG01000006">
    <property type="protein sequence ID" value="PRX66157.1"/>
    <property type="molecule type" value="Genomic_DNA"/>
</dbReference>
<accession>A0A2T0N2H8</accession>
<dbReference type="InterPro" id="IPR043991">
    <property type="entry name" value="Gp3-like"/>
</dbReference>
<gene>
    <name evidence="2" type="ORF">B0I32_106293</name>
</gene>
<dbReference type="Proteomes" id="UP000238312">
    <property type="component" value="Unassembled WGS sequence"/>
</dbReference>
<sequence>MGGRIIDRQHRLRTIGRIRLGTFEGRPKASEFFIPTSEFEHFIRQLADIYGGTVEQWKPQGDGGMQWRLMNEELTSLDAIIPPHRDPLDQAYEKWSRGGRQARCNGETVENLGRPCVCKAQWGPRFWENAPSQQACKLHSRLNIWIPEIQDIGVWLLETKGANAGAELPGFVDMLQAMFGNRVAVPVSLWLVPGKTREKGKLKLYTKVEIALRGMTSMGAAARIMAAAPEHAELGAGPSEDRLAIEAGQPGQIDYIAAIRAARTRETVTELWRQAKINREVWMTRGKEIEAEAAKRAKEIDRLAELWKEIVTAWEGGDIDALHRTFADFSRGRRIEDATAAELEAFLKHIQPEPPTDETPTVQPPAGRSADDVPVPPDDEIVDGDVVEDDDDSGKQPVAKERLTRMNIMIGERGIASATGKGSTAANRAAKAAWLTETVKRPVESTADLTESEADQVMKRLKSMPIVNPTKPKQATAQQEQDPAKLRTHLLNLFGQLSITDREDVLRDISIITGENVDTTAPPTLQQMQDAIDVLEAASGDVATYDAMITQIQQARAEQATN</sequence>
<evidence type="ECO:0000313" key="3">
    <source>
        <dbReference type="Proteomes" id="UP000238312"/>
    </source>
</evidence>
<reference evidence="2 3" key="1">
    <citation type="submission" date="2018-03" db="EMBL/GenBank/DDBJ databases">
        <title>Genomic Encyclopedia of Type Strains, Phase III (KMG-III): the genomes of soil and plant-associated and newly described type strains.</title>
        <authorList>
            <person name="Whitman W."/>
        </authorList>
    </citation>
    <scope>NUCLEOTIDE SEQUENCE [LARGE SCALE GENOMIC DNA]</scope>
    <source>
        <strain evidence="2 3">CGMCC 4.7104</strain>
    </source>
</reference>
<evidence type="ECO:0000313" key="2">
    <source>
        <dbReference type="EMBL" id="PRX66157.1"/>
    </source>
</evidence>
<keyword evidence="3" id="KW-1185">Reference proteome</keyword>
<protein>
    <submittedName>
        <fullName evidence="2">Uncharacterized protein</fullName>
    </submittedName>
</protein>
<dbReference type="Pfam" id="PF18897">
    <property type="entry name" value="Gp3-like"/>
    <property type="match status" value="1"/>
</dbReference>
<dbReference type="RefSeq" id="WP_106239777.1">
    <property type="nucleotide sequence ID" value="NZ_PVNG01000006.1"/>
</dbReference>
<name>A0A2T0N2H8_9ACTN</name>
<feature type="compositionally biased region" description="Acidic residues" evidence="1">
    <location>
        <begin position="377"/>
        <end position="392"/>
    </location>
</feature>